<proteinExistence type="predicted"/>
<reference evidence="1" key="2">
    <citation type="journal article" date="2015" name="Fish Shellfish Immunol.">
        <title>Early steps in the European eel (Anguilla anguilla)-Vibrio vulnificus interaction in the gills: Role of the RtxA13 toxin.</title>
        <authorList>
            <person name="Callol A."/>
            <person name="Pajuelo D."/>
            <person name="Ebbesson L."/>
            <person name="Teles M."/>
            <person name="MacKenzie S."/>
            <person name="Amaro C."/>
        </authorList>
    </citation>
    <scope>NUCLEOTIDE SEQUENCE</scope>
</reference>
<dbReference type="EMBL" id="GBXM01042081">
    <property type="protein sequence ID" value="JAH66496.1"/>
    <property type="molecule type" value="Transcribed_RNA"/>
</dbReference>
<sequence length="38" mass="4412">MMCLWKKVDFPAEGEWRGKKKNSFIENKQGNTGDSYTS</sequence>
<accession>A0A0E9UL87</accession>
<dbReference type="AlphaFoldDB" id="A0A0E9UL87"/>
<protein>
    <submittedName>
        <fullName evidence="1">Uncharacterized protein</fullName>
    </submittedName>
</protein>
<name>A0A0E9UL87_ANGAN</name>
<organism evidence="1">
    <name type="scientific">Anguilla anguilla</name>
    <name type="common">European freshwater eel</name>
    <name type="synonym">Muraena anguilla</name>
    <dbReference type="NCBI Taxonomy" id="7936"/>
    <lineage>
        <taxon>Eukaryota</taxon>
        <taxon>Metazoa</taxon>
        <taxon>Chordata</taxon>
        <taxon>Craniata</taxon>
        <taxon>Vertebrata</taxon>
        <taxon>Euteleostomi</taxon>
        <taxon>Actinopterygii</taxon>
        <taxon>Neopterygii</taxon>
        <taxon>Teleostei</taxon>
        <taxon>Anguilliformes</taxon>
        <taxon>Anguillidae</taxon>
        <taxon>Anguilla</taxon>
    </lineage>
</organism>
<reference evidence="1" key="1">
    <citation type="submission" date="2014-11" db="EMBL/GenBank/DDBJ databases">
        <authorList>
            <person name="Amaro Gonzalez C."/>
        </authorList>
    </citation>
    <scope>NUCLEOTIDE SEQUENCE</scope>
</reference>
<evidence type="ECO:0000313" key="1">
    <source>
        <dbReference type="EMBL" id="JAH66496.1"/>
    </source>
</evidence>